<dbReference type="Gene3D" id="3.40.850.10">
    <property type="entry name" value="Kinesin motor domain"/>
    <property type="match status" value="2"/>
</dbReference>
<gene>
    <name evidence="9" type="ORF">Pmani_003134</name>
</gene>
<dbReference type="GO" id="GO:0005524">
    <property type="term" value="F:ATP binding"/>
    <property type="evidence" value="ECO:0007669"/>
    <property type="project" value="UniProtKB-KW"/>
</dbReference>
<dbReference type="GO" id="GO:0007018">
    <property type="term" value="P:microtubule-based movement"/>
    <property type="evidence" value="ECO:0007669"/>
    <property type="project" value="InterPro"/>
</dbReference>
<keyword evidence="5" id="KW-0505">Motor protein</keyword>
<dbReference type="SUPFAM" id="SSF52540">
    <property type="entry name" value="P-loop containing nucleoside triphosphate hydrolases"/>
    <property type="match status" value="1"/>
</dbReference>
<reference evidence="9" key="1">
    <citation type="submission" date="2023-11" db="EMBL/GenBank/DDBJ databases">
        <title>Genome assemblies of two species of porcelain crab, Petrolisthes cinctipes and Petrolisthes manimaculis (Anomura: Porcellanidae).</title>
        <authorList>
            <person name="Angst P."/>
        </authorList>
    </citation>
    <scope>NUCLEOTIDE SEQUENCE</scope>
    <source>
        <strain evidence="9">PB745_02</strain>
        <tissue evidence="9">Gill</tissue>
    </source>
</reference>
<keyword evidence="6" id="KW-0206">Cytoskeleton</keyword>
<evidence type="ECO:0000259" key="8">
    <source>
        <dbReference type="PROSITE" id="PS50067"/>
    </source>
</evidence>
<evidence type="ECO:0000313" key="10">
    <source>
        <dbReference type="Proteomes" id="UP001292094"/>
    </source>
</evidence>
<comment type="caution">
    <text evidence="9">The sequence shown here is derived from an EMBL/GenBank/DDBJ whole genome shotgun (WGS) entry which is preliminary data.</text>
</comment>
<dbReference type="GO" id="GO:0008017">
    <property type="term" value="F:microtubule binding"/>
    <property type="evidence" value="ECO:0007669"/>
    <property type="project" value="InterPro"/>
</dbReference>
<dbReference type="EMBL" id="JAWZYT010000224">
    <property type="protein sequence ID" value="KAK4326339.1"/>
    <property type="molecule type" value="Genomic_DNA"/>
</dbReference>
<keyword evidence="4" id="KW-0067">ATP-binding</keyword>
<comment type="subcellular location">
    <subcellularLocation>
        <location evidence="1">Cytoplasm</location>
        <location evidence="1">Cytoskeleton</location>
    </subcellularLocation>
</comment>
<dbReference type="PANTHER" id="PTHR47970:SF12">
    <property type="entry name" value="KINESIN FAMILY MEMBER 11"/>
    <property type="match status" value="1"/>
</dbReference>
<accession>A0AAE1QGX5</accession>
<organism evidence="9 10">
    <name type="scientific">Petrolisthes manimaculis</name>
    <dbReference type="NCBI Taxonomy" id="1843537"/>
    <lineage>
        <taxon>Eukaryota</taxon>
        <taxon>Metazoa</taxon>
        <taxon>Ecdysozoa</taxon>
        <taxon>Arthropoda</taxon>
        <taxon>Crustacea</taxon>
        <taxon>Multicrustacea</taxon>
        <taxon>Malacostraca</taxon>
        <taxon>Eumalacostraca</taxon>
        <taxon>Eucarida</taxon>
        <taxon>Decapoda</taxon>
        <taxon>Pleocyemata</taxon>
        <taxon>Anomura</taxon>
        <taxon>Galatheoidea</taxon>
        <taxon>Porcellanidae</taxon>
        <taxon>Petrolisthes</taxon>
    </lineage>
</organism>
<evidence type="ECO:0000256" key="3">
    <source>
        <dbReference type="ARBA" id="ARBA00022741"/>
    </source>
</evidence>
<evidence type="ECO:0000313" key="9">
    <source>
        <dbReference type="EMBL" id="KAK4326339.1"/>
    </source>
</evidence>
<dbReference type="Proteomes" id="UP001292094">
    <property type="component" value="Unassembled WGS sequence"/>
</dbReference>
<dbReference type="GO" id="GO:0072686">
    <property type="term" value="C:mitotic spindle"/>
    <property type="evidence" value="ECO:0007669"/>
    <property type="project" value="TreeGrafter"/>
</dbReference>
<dbReference type="GO" id="GO:0008574">
    <property type="term" value="F:plus-end-directed microtubule motor activity"/>
    <property type="evidence" value="ECO:0007669"/>
    <property type="project" value="TreeGrafter"/>
</dbReference>
<dbReference type="Pfam" id="PF00225">
    <property type="entry name" value="Kinesin"/>
    <property type="match status" value="1"/>
</dbReference>
<sequence>MASPALIRKMRKGNNSQNIKVYVRCRPMNGTESKTLSVVECRNNKELVLRDRPHDKVTKAFTFDRVFGQDSKQIDVYRAVAKNSVNESLHMGKLVQARLLQWRESELQTTLPGKRILLLNLEFSMRVSFLELYNEELFDLLSAHDDLSKLRLYEDASRKGSCIIQGLEEVLVRSKSDVYSILEKGSAKRQTAATLMNAHSSRSHTVFTVTVHIKENTVDGEELLKVNLACKVIFVLVKELWLLVQELKILWT</sequence>
<evidence type="ECO:0000256" key="7">
    <source>
        <dbReference type="PROSITE-ProRule" id="PRU00283"/>
    </source>
</evidence>
<dbReference type="GO" id="GO:0005876">
    <property type="term" value="C:spindle microtubule"/>
    <property type="evidence" value="ECO:0007669"/>
    <property type="project" value="TreeGrafter"/>
</dbReference>
<dbReference type="PANTHER" id="PTHR47970">
    <property type="entry name" value="KINESIN-LIKE PROTEIN KIF11"/>
    <property type="match status" value="1"/>
</dbReference>
<evidence type="ECO:0000256" key="5">
    <source>
        <dbReference type="ARBA" id="ARBA00023175"/>
    </source>
</evidence>
<keyword evidence="10" id="KW-1185">Reference proteome</keyword>
<dbReference type="AlphaFoldDB" id="A0AAE1QGX5"/>
<dbReference type="GO" id="GO:0005634">
    <property type="term" value="C:nucleus"/>
    <property type="evidence" value="ECO:0007669"/>
    <property type="project" value="TreeGrafter"/>
</dbReference>
<dbReference type="InterPro" id="IPR027417">
    <property type="entry name" value="P-loop_NTPase"/>
</dbReference>
<feature type="domain" description="Kinesin motor" evidence="8">
    <location>
        <begin position="18"/>
        <end position="252"/>
    </location>
</feature>
<name>A0AAE1QGX5_9EUCA</name>
<comment type="similarity">
    <text evidence="7">Belongs to the TRAFAC class myosin-kinesin ATPase superfamily. Kinesin family.</text>
</comment>
<evidence type="ECO:0000256" key="4">
    <source>
        <dbReference type="ARBA" id="ARBA00022840"/>
    </source>
</evidence>
<dbReference type="PROSITE" id="PS50067">
    <property type="entry name" value="KINESIN_MOTOR_2"/>
    <property type="match status" value="1"/>
</dbReference>
<evidence type="ECO:0000256" key="1">
    <source>
        <dbReference type="ARBA" id="ARBA00004245"/>
    </source>
</evidence>
<protein>
    <recommendedName>
        <fullName evidence="8">Kinesin motor domain-containing protein</fullName>
    </recommendedName>
</protein>
<keyword evidence="2" id="KW-0963">Cytoplasm</keyword>
<comment type="caution">
    <text evidence="7">Lacks conserved residue(s) required for the propagation of feature annotation.</text>
</comment>
<dbReference type="SMART" id="SM00129">
    <property type="entry name" value="KISc"/>
    <property type="match status" value="1"/>
</dbReference>
<dbReference type="InterPro" id="IPR047149">
    <property type="entry name" value="KIF11-like"/>
</dbReference>
<proteinExistence type="inferred from homology"/>
<dbReference type="GO" id="GO:0090307">
    <property type="term" value="P:mitotic spindle assembly"/>
    <property type="evidence" value="ECO:0007669"/>
    <property type="project" value="TreeGrafter"/>
</dbReference>
<evidence type="ECO:0000256" key="6">
    <source>
        <dbReference type="ARBA" id="ARBA00023212"/>
    </source>
</evidence>
<dbReference type="InterPro" id="IPR036961">
    <property type="entry name" value="Kinesin_motor_dom_sf"/>
</dbReference>
<dbReference type="InterPro" id="IPR001752">
    <property type="entry name" value="Kinesin_motor_dom"/>
</dbReference>
<evidence type="ECO:0000256" key="2">
    <source>
        <dbReference type="ARBA" id="ARBA00022490"/>
    </source>
</evidence>
<keyword evidence="3" id="KW-0547">Nucleotide-binding</keyword>
<dbReference type="GO" id="GO:0051231">
    <property type="term" value="P:spindle elongation"/>
    <property type="evidence" value="ECO:0007669"/>
    <property type="project" value="TreeGrafter"/>
</dbReference>